<evidence type="ECO:0000313" key="3">
    <source>
        <dbReference type="Proteomes" id="UP000324897"/>
    </source>
</evidence>
<feature type="region of interest" description="Disordered" evidence="1">
    <location>
        <begin position="38"/>
        <end position="77"/>
    </location>
</feature>
<proteinExistence type="predicted"/>
<keyword evidence="3" id="KW-1185">Reference proteome</keyword>
<accession>A0A5J9SXJ2</accession>
<organism evidence="2 3">
    <name type="scientific">Eragrostis curvula</name>
    <name type="common">weeping love grass</name>
    <dbReference type="NCBI Taxonomy" id="38414"/>
    <lineage>
        <taxon>Eukaryota</taxon>
        <taxon>Viridiplantae</taxon>
        <taxon>Streptophyta</taxon>
        <taxon>Embryophyta</taxon>
        <taxon>Tracheophyta</taxon>
        <taxon>Spermatophyta</taxon>
        <taxon>Magnoliopsida</taxon>
        <taxon>Liliopsida</taxon>
        <taxon>Poales</taxon>
        <taxon>Poaceae</taxon>
        <taxon>PACMAD clade</taxon>
        <taxon>Chloridoideae</taxon>
        <taxon>Eragrostideae</taxon>
        <taxon>Eragrostidinae</taxon>
        <taxon>Eragrostis</taxon>
    </lineage>
</organism>
<protein>
    <submittedName>
        <fullName evidence="2">Uncharacterized protein</fullName>
    </submittedName>
</protein>
<evidence type="ECO:0000313" key="2">
    <source>
        <dbReference type="EMBL" id="TVU03726.1"/>
    </source>
</evidence>
<feature type="region of interest" description="Disordered" evidence="1">
    <location>
        <begin position="146"/>
        <end position="196"/>
    </location>
</feature>
<reference evidence="2 3" key="1">
    <citation type="journal article" date="2019" name="Sci. Rep.">
        <title>A high-quality genome of Eragrostis curvula grass provides insights into Poaceae evolution and supports new strategies to enhance forage quality.</title>
        <authorList>
            <person name="Carballo J."/>
            <person name="Santos B.A.C.M."/>
            <person name="Zappacosta D."/>
            <person name="Garbus I."/>
            <person name="Selva J.P."/>
            <person name="Gallo C.A."/>
            <person name="Diaz A."/>
            <person name="Albertini E."/>
            <person name="Caccamo M."/>
            <person name="Echenique V."/>
        </authorList>
    </citation>
    <scope>NUCLEOTIDE SEQUENCE [LARGE SCALE GENOMIC DNA]</scope>
    <source>
        <strain evidence="3">cv. Victoria</strain>
        <tissue evidence="2">Leaf</tissue>
    </source>
</reference>
<dbReference type="EMBL" id="RWGY01000154">
    <property type="protein sequence ID" value="TVU03726.1"/>
    <property type="molecule type" value="Genomic_DNA"/>
</dbReference>
<dbReference type="AlphaFoldDB" id="A0A5J9SXJ2"/>
<sequence length="236" mass="26766">MPKGSKTVGLQQTQEKEVEIFLSGEEFYSQEKEVLITAKQDGKENSVHSEERSDQLGTMDTNEKQLFPQKDEAETSQQSRWLEFMQEEDGKVSASRCAELLRSMDLMQSESEPDEDEGEKSVMPKELIEQWTAKRNLWNELNECAEEKEDKQQKKPKLEKKWGPIIPCRKSSRNAGDGRTEWWTARQSGAPGERAINDDISSETVVSQMSYSGVVVNADRQCDANYAVTMDGLSAV</sequence>
<feature type="non-terminal residue" evidence="2">
    <location>
        <position position="1"/>
    </location>
</feature>
<comment type="caution">
    <text evidence="2">The sequence shown here is derived from an EMBL/GenBank/DDBJ whole genome shotgun (WGS) entry which is preliminary data.</text>
</comment>
<dbReference type="Gramene" id="TVU03726">
    <property type="protein sequence ID" value="TVU03726"/>
    <property type="gene ID" value="EJB05_50731"/>
</dbReference>
<name>A0A5J9SXJ2_9POAL</name>
<dbReference type="Proteomes" id="UP000324897">
    <property type="component" value="Unassembled WGS sequence"/>
</dbReference>
<gene>
    <name evidence="2" type="ORF">EJB05_50731</name>
</gene>
<evidence type="ECO:0000256" key="1">
    <source>
        <dbReference type="SAM" id="MobiDB-lite"/>
    </source>
</evidence>
<feature type="compositionally biased region" description="Basic and acidic residues" evidence="1">
    <location>
        <begin position="38"/>
        <end position="54"/>
    </location>
</feature>